<keyword evidence="2" id="KW-0238">DNA-binding</keyword>
<feature type="transmembrane region" description="Helical" evidence="4">
    <location>
        <begin position="99"/>
        <end position="119"/>
    </location>
</feature>
<dbReference type="PROSITE" id="PS01124">
    <property type="entry name" value="HTH_ARAC_FAMILY_2"/>
    <property type="match status" value="1"/>
</dbReference>
<dbReference type="EMBL" id="CP004388">
    <property type="protein sequence ID" value="AJD53094.1"/>
    <property type="molecule type" value="Genomic_DNA"/>
</dbReference>
<feature type="transmembrane region" description="Helical" evidence="4">
    <location>
        <begin position="144"/>
        <end position="166"/>
    </location>
</feature>
<feature type="domain" description="HTH araC/xylS-type" evidence="5">
    <location>
        <begin position="292"/>
        <end position="398"/>
    </location>
</feature>
<protein>
    <submittedName>
        <fullName evidence="6">AraC family transcriptional regulator</fullName>
    </submittedName>
</protein>
<feature type="transmembrane region" description="Helical" evidence="4">
    <location>
        <begin position="6"/>
        <end position="24"/>
    </location>
</feature>
<keyword evidence="4" id="KW-0812">Transmembrane</keyword>
<dbReference type="InterPro" id="IPR009057">
    <property type="entry name" value="Homeodomain-like_sf"/>
</dbReference>
<reference evidence="6 7" key="1">
    <citation type="journal article" date="2012" name="J. Bacteriol.">
        <title>Genome sequence of Thalassospira xiamenensis type strain M-5.</title>
        <authorList>
            <person name="Lai Q."/>
            <person name="Shao Z."/>
        </authorList>
    </citation>
    <scope>NUCLEOTIDE SEQUENCE [LARGE SCALE GENOMIC DNA]</scope>
    <source>
        <strain evidence="6 7">M-5</strain>
    </source>
</reference>
<dbReference type="Pfam" id="PF12833">
    <property type="entry name" value="HTH_18"/>
    <property type="match status" value="1"/>
</dbReference>
<dbReference type="SMART" id="SM00342">
    <property type="entry name" value="HTH_ARAC"/>
    <property type="match status" value="1"/>
</dbReference>
<sequence>MDTSEIVLLLIAAVGLAQAAFLMLLLRHEGKRAFRANRWLLVFSLTACASFVEDISDVFLSPLYILYLAIIFVPVTFVFLPSIYLYFREIADRPVRYPGGHFVILVPVAILTAVAVHIMRTRILPGDIGGEIDFELDTDIESHLPVAAILLTIIIALYVQLFGYMVKIWRVAIGYLRQAGEQLGADQRVLRRWVTELLTGISLIFLIFTATTIVDIFITDSQWLTTLVQGAFALVFFRMCHVIAHNPALFVQAEWDGAQEMAMDEDARDFTATGSRQTRFAPRNLVDADEISRICKRLDAIRTRSDLLFDPLVSLPKLANAVGATSNQLSYVLNQHLGKSFFDFINEVRTGEASRLLVNEPDRTILDIATSVGFNSKSTFNLAFKKITGKTPSVYRSETLSRRNPVL</sequence>
<keyword evidence="4" id="KW-0472">Membrane</keyword>
<name>A0AB72UFW3_9PROT</name>
<accession>A0AB72UFW3</accession>
<evidence type="ECO:0000256" key="2">
    <source>
        <dbReference type="ARBA" id="ARBA00023125"/>
    </source>
</evidence>
<feature type="transmembrane region" description="Helical" evidence="4">
    <location>
        <begin position="36"/>
        <end position="52"/>
    </location>
</feature>
<dbReference type="PRINTS" id="PR00032">
    <property type="entry name" value="HTHARAC"/>
</dbReference>
<evidence type="ECO:0000259" key="5">
    <source>
        <dbReference type="PROSITE" id="PS01124"/>
    </source>
</evidence>
<proteinExistence type="predicted"/>
<dbReference type="GO" id="GO:0043565">
    <property type="term" value="F:sequence-specific DNA binding"/>
    <property type="evidence" value="ECO:0007669"/>
    <property type="project" value="InterPro"/>
</dbReference>
<evidence type="ECO:0000313" key="6">
    <source>
        <dbReference type="EMBL" id="AJD53094.1"/>
    </source>
</evidence>
<dbReference type="InterPro" id="IPR020449">
    <property type="entry name" value="Tscrpt_reg_AraC-type_HTH"/>
</dbReference>
<dbReference type="KEGG" id="txi:TH3_14940"/>
<keyword evidence="3" id="KW-0804">Transcription</keyword>
<dbReference type="Gene3D" id="1.10.10.60">
    <property type="entry name" value="Homeodomain-like"/>
    <property type="match status" value="2"/>
</dbReference>
<dbReference type="InterPro" id="IPR018060">
    <property type="entry name" value="HTH_AraC"/>
</dbReference>
<dbReference type="PANTHER" id="PTHR43280">
    <property type="entry name" value="ARAC-FAMILY TRANSCRIPTIONAL REGULATOR"/>
    <property type="match status" value="1"/>
</dbReference>
<feature type="transmembrane region" description="Helical" evidence="4">
    <location>
        <begin position="64"/>
        <end position="87"/>
    </location>
</feature>
<evidence type="ECO:0000256" key="1">
    <source>
        <dbReference type="ARBA" id="ARBA00023015"/>
    </source>
</evidence>
<organism evidence="6 7">
    <name type="scientific">Thalassospira xiamenensis M-5 = DSM 17429</name>
    <dbReference type="NCBI Taxonomy" id="1123366"/>
    <lineage>
        <taxon>Bacteria</taxon>
        <taxon>Pseudomonadati</taxon>
        <taxon>Pseudomonadota</taxon>
        <taxon>Alphaproteobacteria</taxon>
        <taxon>Rhodospirillales</taxon>
        <taxon>Thalassospiraceae</taxon>
        <taxon>Thalassospira</taxon>
    </lineage>
</organism>
<dbReference type="RefSeq" id="WP_007091152.1">
    <property type="nucleotide sequence ID" value="NZ_CP004388.1"/>
</dbReference>
<evidence type="ECO:0000313" key="7">
    <source>
        <dbReference type="Proteomes" id="UP000007127"/>
    </source>
</evidence>
<dbReference type="SUPFAM" id="SSF46689">
    <property type="entry name" value="Homeodomain-like"/>
    <property type="match status" value="1"/>
</dbReference>
<dbReference type="PANTHER" id="PTHR43280:SF29">
    <property type="entry name" value="ARAC-FAMILY TRANSCRIPTIONAL REGULATOR"/>
    <property type="match status" value="1"/>
</dbReference>
<dbReference type="GO" id="GO:0003700">
    <property type="term" value="F:DNA-binding transcription factor activity"/>
    <property type="evidence" value="ECO:0007669"/>
    <property type="project" value="InterPro"/>
</dbReference>
<dbReference type="GeneID" id="31928661"/>
<dbReference type="AlphaFoldDB" id="A0AB72UFW3"/>
<dbReference type="Proteomes" id="UP000007127">
    <property type="component" value="Chromosome"/>
</dbReference>
<evidence type="ECO:0000256" key="4">
    <source>
        <dbReference type="SAM" id="Phobius"/>
    </source>
</evidence>
<keyword evidence="1" id="KW-0805">Transcription regulation</keyword>
<feature type="transmembrane region" description="Helical" evidence="4">
    <location>
        <begin position="197"/>
        <end position="218"/>
    </location>
</feature>
<keyword evidence="4" id="KW-1133">Transmembrane helix</keyword>
<evidence type="ECO:0000256" key="3">
    <source>
        <dbReference type="ARBA" id="ARBA00023163"/>
    </source>
</evidence>
<gene>
    <name evidence="6" type="ORF">TH3_14940</name>
</gene>